<dbReference type="PROSITE" id="PS52019">
    <property type="entry name" value="PKS_MFAS_DH"/>
    <property type="match status" value="1"/>
</dbReference>
<dbReference type="Pfam" id="PF21089">
    <property type="entry name" value="PKS_DH_N"/>
    <property type="match status" value="1"/>
</dbReference>
<feature type="active site" description="Proton acceptor; for dehydratase activity" evidence="7">
    <location>
        <position position="918"/>
    </location>
</feature>
<dbReference type="InterPro" id="IPR036291">
    <property type="entry name" value="NAD(P)-bd_dom_sf"/>
</dbReference>
<dbReference type="Pfam" id="PF08659">
    <property type="entry name" value="KR"/>
    <property type="match status" value="1"/>
</dbReference>
<dbReference type="PANTHER" id="PTHR43775:SF37">
    <property type="entry name" value="SI:DKEY-61P9.11"/>
    <property type="match status" value="1"/>
</dbReference>
<dbReference type="InterPro" id="IPR049900">
    <property type="entry name" value="PKS_mFAS_DH"/>
</dbReference>
<dbReference type="PROSITE" id="PS00606">
    <property type="entry name" value="KS3_1"/>
    <property type="match status" value="1"/>
</dbReference>
<evidence type="ECO:0000256" key="2">
    <source>
        <dbReference type="ARBA" id="ARBA00022450"/>
    </source>
</evidence>
<dbReference type="Pfam" id="PF00109">
    <property type="entry name" value="ketoacyl-synt"/>
    <property type="match status" value="1"/>
</dbReference>
<dbReference type="SMR" id="A0A0W0G3Q7"/>
<evidence type="ECO:0000259" key="8">
    <source>
        <dbReference type="PROSITE" id="PS52004"/>
    </source>
</evidence>
<keyword evidence="2" id="KW-0596">Phosphopantetheine</keyword>
<dbReference type="Gene3D" id="3.40.366.10">
    <property type="entry name" value="Malonyl-Coenzyme A Acyl Carrier Protein, domain 2"/>
    <property type="match status" value="1"/>
</dbReference>
<dbReference type="InterPro" id="IPR042104">
    <property type="entry name" value="PKS_dehydratase_sf"/>
</dbReference>
<dbReference type="SMART" id="SM00827">
    <property type="entry name" value="PKS_AT"/>
    <property type="match status" value="1"/>
</dbReference>
<keyword evidence="5" id="KW-0843">Virulence</keyword>
<dbReference type="SUPFAM" id="SSF55048">
    <property type="entry name" value="Probable ACP-binding domain of malonyl-CoA ACP transacylase"/>
    <property type="match status" value="1"/>
</dbReference>
<dbReference type="Pfam" id="PF02801">
    <property type="entry name" value="Ketoacyl-synt_C"/>
    <property type="match status" value="1"/>
</dbReference>
<dbReference type="InterPro" id="IPR049552">
    <property type="entry name" value="PKS_DH_N"/>
</dbReference>
<dbReference type="InterPro" id="IPR014043">
    <property type="entry name" value="Acyl_transferase_dom"/>
</dbReference>
<comment type="pathway">
    <text evidence="1">Secondary metabolite biosynthesis.</text>
</comment>
<dbReference type="SUPFAM" id="SSF52151">
    <property type="entry name" value="FabD/lysophospholipase-like"/>
    <property type="match status" value="1"/>
</dbReference>
<dbReference type="eggNOG" id="KOG1202">
    <property type="taxonomic scope" value="Eukaryota"/>
</dbReference>
<dbReference type="Gene3D" id="3.40.47.10">
    <property type="match status" value="1"/>
</dbReference>
<dbReference type="InterPro" id="IPR032821">
    <property type="entry name" value="PKS_assoc"/>
</dbReference>
<dbReference type="Pfam" id="PF14765">
    <property type="entry name" value="PS-DH"/>
    <property type="match status" value="1"/>
</dbReference>
<dbReference type="SUPFAM" id="SSF51735">
    <property type="entry name" value="NAD(P)-binding Rossmann-fold domains"/>
    <property type="match status" value="2"/>
</dbReference>
<dbReference type="InterPro" id="IPR020841">
    <property type="entry name" value="PKS_Beta-ketoAc_synthase_dom"/>
</dbReference>
<dbReference type="Proteomes" id="UP000054988">
    <property type="component" value="Unassembled WGS sequence"/>
</dbReference>
<dbReference type="GO" id="GO:0006633">
    <property type="term" value="P:fatty acid biosynthetic process"/>
    <property type="evidence" value="ECO:0007669"/>
    <property type="project" value="InterPro"/>
</dbReference>
<dbReference type="InterPro" id="IPR016039">
    <property type="entry name" value="Thiolase-like"/>
</dbReference>
<evidence type="ECO:0008006" key="12">
    <source>
        <dbReference type="Google" id="ProtNLM"/>
    </source>
</evidence>
<dbReference type="InterPro" id="IPR013968">
    <property type="entry name" value="PKS_KR"/>
</dbReference>
<evidence type="ECO:0000256" key="4">
    <source>
        <dbReference type="ARBA" id="ARBA00022679"/>
    </source>
</evidence>
<dbReference type="Gene3D" id="3.30.70.3290">
    <property type="match status" value="1"/>
</dbReference>
<accession>A0A0W0G3Q7</accession>
<dbReference type="InterPro" id="IPR018201">
    <property type="entry name" value="Ketoacyl_synth_AS"/>
</dbReference>
<keyword evidence="3" id="KW-0597">Phosphoprotein</keyword>
<feature type="domain" description="Ketosynthase family 3 (KS3)" evidence="8">
    <location>
        <begin position="6"/>
        <end position="424"/>
    </location>
</feature>
<evidence type="ECO:0000256" key="3">
    <source>
        <dbReference type="ARBA" id="ARBA00022553"/>
    </source>
</evidence>
<dbReference type="InterPro" id="IPR014031">
    <property type="entry name" value="Ketoacyl_synth_C"/>
</dbReference>
<dbReference type="PANTHER" id="PTHR43775">
    <property type="entry name" value="FATTY ACID SYNTHASE"/>
    <property type="match status" value="1"/>
</dbReference>
<proteinExistence type="predicted"/>
<dbReference type="InterPro" id="IPR009081">
    <property type="entry name" value="PP-bd_ACP"/>
</dbReference>
<dbReference type="Pfam" id="PF07993">
    <property type="entry name" value="NAD_binding_4"/>
    <property type="match status" value="1"/>
</dbReference>
<comment type="caution">
    <text evidence="10">The sequence shown here is derived from an EMBL/GenBank/DDBJ whole genome shotgun (WGS) entry which is preliminary data.</text>
</comment>
<dbReference type="Gene3D" id="3.40.50.720">
    <property type="entry name" value="NAD(P)-binding Rossmann-like Domain"/>
    <property type="match status" value="2"/>
</dbReference>
<evidence type="ECO:0000313" key="11">
    <source>
        <dbReference type="Proteomes" id="UP000054988"/>
    </source>
</evidence>
<dbReference type="GO" id="GO:0004312">
    <property type="term" value="F:fatty acid synthase activity"/>
    <property type="evidence" value="ECO:0007669"/>
    <property type="project" value="TreeGrafter"/>
</dbReference>
<protein>
    <recommendedName>
        <fullName evidence="12">Polyketide synthase</fullName>
    </recommendedName>
</protein>
<dbReference type="Pfam" id="PF00550">
    <property type="entry name" value="PP-binding"/>
    <property type="match status" value="1"/>
</dbReference>
<dbReference type="InterPro" id="IPR001227">
    <property type="entry name" value="Ac_transferase_dom_sf"/>
</dbReference>
<evidence type="ECO:0000256" key="6">
    <source>
        <dbReference type="ARBA" id="ARBA00023268"/>
    </source>
</evidence>
<dbReference type="Gene3D" id="3.10.129.110">
    <property type="entry name" value="Polyketide synthase dehydratase"/>
    <property type="match status" value="1"/>
</dbReference>
<dbReference type="Pfam" id="PF00698">
    <property type="entry name" value="Acyl_transf_1"/>
    <property type="match status" value="1"/>
</dbReference>
<organism evidence="10 11">
    <name type="scientific">Moniliophthora roreri</name>
    <name type="common">Frosty pod rot fungus</name>
    <name type="synonym">Monilia roreri</name>
    <dbReference type="NCBI Taxonomy" id="221103"/>
    <lineage>
        <taxon>Eukaryota</taxon>
        <taxon>Fungi</taxon>
        <taxon>Dikarya</taxon>
        <taxon>Basidiomycota</taxon>
        <taxon>Agaricomycotina</taxon>
        <taxon>Agaricomycetes</taxon>
        <taxon>Agaricomycetidae</taxon>
        <taxon>Agaricales</taxon>
        <taxon>Marasmiineae</taxon>
        <taxon>Marasmiaceae</taxon>
        <taxon>Moniliophthora</taxon>
    </lineage>
</organism>
<feature type="domain" description="PKS/mFAS DH" evidence="9">
    <location>
        <begin position="886"/>
        <end position="1184"/>
    </location>
</feature>
<reference evidence="10 11" key="1">
    <citation type="submission" date="2015-12" db="EMBL/GenBank/DDBJ databases">
        <title>Draft genome sequence of Moniliophthora roreri, the causal agent of frosty pod rot of cacao.</title>
        <authorList>
            <person name="Aime M.C."/>
            <person name="Diaz-Valderrama J.R."/>
            <person name="Kijpornyongpan T."/>
            <person name="Phillips-Mora W."/>
        </authorList>
    </citation>
    <scope>NUCLEOTIDE SEQUENCE [LARGE SCALE GENOMIC DNA]</scope>
    <source>
        <strain evidence="10 11">MCA 2952</strain>
    </source>
</reference>
<feature type="active site" description="Proton donor; for dehydratase activity" evidence="7">
    <location>
        <position position="1078"/>
    </location>
</feature>
<dbReference type="InterPro" id="IPR013120">
    <property type="entry name" value="FAR_NAD-bd"/>
</dbReference>
<feature type="region of interest" description="N-terminal hotdog fold" evidence="7">
    <location>
        <begin position="886"/>
        <end position="1006"/>
    </location>
</feature>
<dbReference type="GO" id="GO:0004315">
    <property type="term" value="F:3-oxoacyl-[acyl-carrier-protein] synthase activity"/>
    <property type="evidence" value="ECO:0007669"/>
    <property type="project" value="InterPro"/>
</dbReference>
<dbReference type="InterPro" id="IPR050091">
    <property type="entry name" value="PKS_NRPS_Biosynth_Enz"/>
</dbReference>
<keyword evidence="6" id="KW-0511">Multifunctional enzyme</keyword>
<dbReference type="PROSITE" id="PS52004">
    <property type="entry name" value="KS3_2"/>
    <property type="match status" value="1"/>
</dbReference>
<dbReference type="InterPro" id="IPR036736">
    <property type="entry name" value="ACP-like_sf"/>
</dbReference>
<evidence type="ECO:0000256" key="1">
    <source>
        <dbReference type="ARBA" id="ARBA00005179"/>
    </source>
</evidence>
<dbReference type="eggNOG" id="KOG1178">
    <property type="taxonomic scope" value="Eukaryota"/>
</dbReference>
<dbReference type="InterPro" id="IPR057326">
    <property type="entry name" value="KR_dom"/>
</dbReference>
<dbReference type="InterPro" id="IPR020807">
    <property type="entry name" value="PKS_DH"/>
</dbReference>
<dbReference type="SMART" id="SM00822">
    <property type="entry name" value="PKS_KR"/>
    <property type="match status" value="1"/>
</dbReference>
<evidence type="ECO:0000313" key="10">
    <source>
        <dbReference type="EMBL" id="KTB43225.1"/>
    </source>
</evidence>
<dbReference type="InterPro" id="IPR014030">
    <property type="entry name" value="Ketoacyl_synth_N"/>
</dbReference>
<dbReference type="SUPFAM" id="SSF47336">
    <property type="entry name" value="ACP-like"/>
    <property type="match status" value="1"/>
</dbReference>
<keyword evidence="4" id="KW-0808">Transferase</keyword>
<dbReference type="SMART" id="SM00826">
    <property type="entry name" value="PKS_DH"/>
    <property type="match status" value="1"/>
</dbReference>
<dbReference type="InterPro" id="IPR016036">
    <property type="entry name" value="Malonyl_transacylase_ACP-bd"/>
</dbReference>
<dbReference type="InterPro" id="IPR016035">
    <property type="entry name" value="Acyl_Trfase/lysoPLipase"/>
</dbReference>
<dbReference type="SUPFAM" id="SSF53901">
    <property type="entry name" value="Thiolase-like"/>
    <property type="match status" value="1"/>
</dbReference>
<dbReference type="SMART" id="SM00825">
    <property type="entry name" value="PKS_KS"/>
    <property type="match status" value="1"/>
</dbReference>
<dbReference type="InterPro" id="IPR049551">
    <property type="entry name" value="PKS_DH_C"/>
</dbReference>
<dbReference type="Pfam" id="PF16197">
    <property type="entry name" value="KAsynt_C_assoc"/>
    <property type="match status" value="1"/>
</dbReference>
<dbReference type="EMBL" id="LATX01001222">
    <property type="protein sequence ID" value="KTB43225.1"/>
    <property type="molecule type" value="Genomic_DNA"/>
</dbReference>
<sequence>MACNPSGRTAVVGIACDLPSGSYSDRNLTYQEFFNFLQDRGEAYEEIPSDRLNIESWQGVGLGHVQVRKGAFLKDIDKFDNLEFGISQNDTSLMSAVTRKLIETCFLALLDSGIDYRGKNVGCYTSGNSFDLSSVSDPDEYMTASFAGYPSMVANRVSYHLDLLGPSLPTDTACSSTVTALHLAVSAILNGDCEAAVVSGCQLNHRFMDWIQYSRGGILSDDGKCKPFDASADGFGRGEACVAIVIKPLEAALRDGDHIYATILSTAINNSGQAAPAGAPVAERQRDAMIEAYRRANMNPKDVDYIELHATGTAKGDPTEANWAGEEFKRDGDVIVGSLKGNIGHTEIASLLASLAKVLHIFEHGIIPPNANFVTPNPAIRWEEYRLRVPTEPLPLRTHDDRPSLISMASSGIGGSNGHVLLEGPPKSKASLEPCSISQSLTLLVAGGLSPRTALAVGEQAAEALSDPSCNRASLATVLGRRSKQMAWRTFTIASSDSKPDLTFPSPVLSSRVARPIVFLFSGQGPQHKDMGRQLFSTFPVFRQSIEEMDEVHKRVTGVSLIADYGLFTGKANMPETWPISLILPSITIFQLALYELFLSLGVRPDVVIGHSAGETAVLHACGGAPKAMAVELSIIRGQTFTAVEALGGTMAALSCSAEKTEELIRLLLDENQKEVVEIACYNSPTDTAVAGHRSAIERLIEKAKEHDILGRIIRTQVPIHSSMMEACREEYTQRLEDLFRRYPGPHTPSVMTYSTFTGERFAESFEAEYFWKNTRGQVHFTQAMKSLSDLGALTVIEISPHPVLASYTSALVDHSSVVLSSVKRPKTGQSATEYRNLLELCGQLTVNGHNCINFAALNGTASLHARNALPPYPFAKKQFPLYPDTPGVAKQFATRNGPLNHKYLKINKDTHPIIGEHVIRGEPIMPAAGFIETALEFGATTLMNVEMRSILSLSSDKPVPVQVALDGCYWKVVSTSLGAKDGSHISTKTERLHADGYLSFEPPTVGEPIDIPAIRSRCHTVVSEGFYNDHDGSGMGPRFRRLINLMYGDGECLASVNGLDDDLRSDGKFVLHPAVIDACIQASTFKPFQGEYSPFVYYLPAGVQTVQLHQPSRPHCCPRFFYSYLKITEWNIGMLHHVSRLAIIDETIADSVLHDVILTDSTGIPFCTMKGFRIAKHRITLPPNLSRAFDVAWRPLEQSRNDAGKLFHPRSFVFNYHLGDEAELQWLLSGLNPSQTLDIWILASHGSHGSNVIGLLRAVRREYPLWNFRAVLFPSAYPEETWVQHLTGIPDSLSEEPEIMVSESGEYLVSRLEEVERHDIPAKIVNNVDTIPEVSSHEVLVRVNTKHSQNGSTVLVGTVTKPCDCGFPDGASVVGFAVGSFHENVLAFPSHHLVQIPPRHAEAFARNSPQMLPFISAVLALGPSTFRSLTYARSLKVLLTHADTPGGSAIKSIFQDHGIPLHEAVKDAQLSELSQLGAGQFDVVISGYEEAPYNQILKTLLKDGRGKLYVPSRLNDLVAGDPCLVQEALQFVIAWLEEKPFHLAKDQHALPVIDMVDQKHSSITRVKYHADRTYIILGGIGSLGLHIALYLYEHGARHIVLTSRSGYKAISRSQNRMLRNMAAHLAKFKDLDLQYTAVDSLSKHAMTILFQSLSFPLAGCFILTAVLDDSTFLNISEESFSRSRAAKVGVLDVLLETMDVSELDFLVAFSSVSGTIGNSGQANYGAANTSLEEAVRSIPNAFSFICPGVVDSSLMLGTGATEQARVLRTGIPWSMSAEDMILWLDDSLKLFFEGKKVMKYVPDLEWDILAQVHGIPQLARHLTTRTEDGDAGASGQADHKQIIREIVQQTLNVPASDFEDNIPLTSYGIDSISASRVAFLLRRFVDITQIQLLADISLNDILQKMGDDSSTRSAESSPQLQTIGKQVKVLGPSAMLESQLADLSDLAGSMPAAKSARSALDTVLVTGTTGALGCNILSQLLARDDVTHVFALNRGSPDKSAMDRQAHTFVSQGVPIILLSSPKLTVLEGDMSLPNFGLDISIHEELLERVTHVIHAAWKVNFGAPVSDFEDLIKGTTNLIRFCSTSNSTLSFISTIGIYLGMHSPSGLPEAPITRAEDAKLPGGYLESKWIAERLVQIQSEDMNIRANVVRVGLITGGLNGIWDSSHWLPTLVESGLHVGCLPEGDGVASWIPIDLAAAAIIECHSTMNETIHIVHPRPVPWNTLIAPIAEDLQLPLVPVREWITRLEHMNEFSNSPRARKIPAFALLDFYREGARNAAAQASPESMGMLPSVASTKGTASSVTLSNPELPQLGISHVKAWLRYWKDIGFLQ</sequence>
<name>A0A0W0G3Q7_MONRR</name>
<dbReference type="CDD" id="cd00833">
    <property type="entry name" value="PKS"/>
    <property type="match status" value="1"/>
</dbReference>
<gene>
    <name evidence="10" type="ORF">WG66_4194</name>
</gene>
<evidence type="ECO:0000259" key="9">
    <source>
        <dbReference type="PROSITE" id="PS52019"/>
    </source>
</evidence>
<evidence type="ECO:0000256" key="5">
    <source>
        <dbReference type="ARBA" id="ARBA00023026"/>
    </source>
</evidence>
<feature type="region of interest" description="C-terminal hotdog fold" evidence="7">
    <location>
        <begin position="1018"/>
        <end position="1184"/>
    </location>
</feature>
<evidence type="ECO:0000256" key="7">
    <source>
        <dbReference type="PROSITE-ProRule" id="PRU01363"/>
    </source>
</evidence>
<dbReference type="GO" id="GO:0044550">
    <property type="term" value="P:secondary metabolite biosynthetic process"/>
    <property type="evidence" value="ECO:0007669"/>
    <property type="project" value="UniProtKB-ARBA"/>
</dbReference>